<evidence type="ECO:0000259" key="12">
    <source>
        <dbReference type="PROSITE" id="PS51831"/>
    </source>
</evidence>
<dbReference type="GO" id="GO:0008728">
    <property type="term" value="F:GTP diphosphokinase activity"/>
    <property type="evidence" value="ECO:0007669"/>
    <property type="project" value="UniProtKB-EC"/>
</dbReference>
<dbReference type="InterPro" id="IPR045600">
    <property type="entry name" value="RelA/SpoT_AH_RIS"/>
</dbReference>
<dbReference type="SUPFAM" id="SSF81301">
    <property type="entry name" value="Nucleotidyltransferase"/>
    <property type="match status" value="1"/>
</dbReference>
<dbReference type="Pfam" id="PF13291">
    <property type="entry name" value="ACT_4"/>
    <property type="match status" value="1"/>
</dbReference>
<dbReference type="PANTHER" id="PTHR21262">
    <property type="entry name" value="GUANOSINE-3',5'-BIS DIPHOSPHATE 3'-PYROPHOSPHOHYDROLASE"/>
    <property type="match status" value="1"/>
</dbReference>
<dbReference type="CDD" id="cd00077">
    <property type="entry name" value="HDc"/>
    <property type="match status" value="1"/>
</dbReference>
<dbReference type="InterPro" id="IPR003607">
    <property type="entry name" value="HD/PDEase_dom"/>
</dbReference>
<gene>
    <name evidence="14" type="primary">relA</name>
    <name evidence="14" type="ORF">GCM10011409_02290</name>
</gene>
<feature type="domain" description="HD" evidence="12">
    <location>
        <begin position="71"/>
        <end position="170"/>
    </location>
</feature>
<evidence type="ECO:0000256" key="1">
    <source>
        <dbReference type="ARBA" id="ARBA00004976"/>
    </source>
</evidence>
<dbReference type="GO" id="GO:0005886">
    <property type="term" value="C:plasma membrane"/>
    <property type="evidence" value="ECO:0007669"/>
    <property type="project" value="TreeGrafter"/>
</dbReference>
<dbReference type="PROSITE" id="PS51831">
    <property type="entry name" value="HD"/>
    <property type="match status" value="1"/>
</dbReference>
<dbReference type="Gene3D" id="3.30.460.10">
    <property type="entry name" value="Beta Polymerase, domain 2"/>
    <property type="match status" value="1"/>
</dbReference>
<evidence type="ECO:0000313" key="15">
    <source>
        <dbReference type="Proteomes" id="UP000621492"/>
    </source>
</evidence>
<evidence type="ECO:0000313" key="14">
    <source>
        <dbReference type="EMBL" id="GGB28502.1"/>
    </source>
</evidence>
<evidence type="ECO:0000256" key="5">
    <source>
        <dbReference type="ARBA" id="ARBA00029754"/>
    </source>
</evidence>
<comment type="caution">
    <text evidence="14">The sequence shown here is derived from an EMBL/GenBank/DDBJ whole genome shotgun (WGS) entry which is preliminary data.</text>
</comment>
<dbReference type="SUPFAM" id="SSF55021">
    <property type="entry name" value="ACT-like"/>
    <property type="match status" value="1"/>
</dbReference>
<dbReference type="InterPro" id="IPR045865">
    <property type="entry name" value="ACT-like_dom_sf"/>
</dbReference>
<evidence type="ECO:0000256" key="8">
    <source>
        <dbReference type="ARBA" id="ARBA00048244"/>
    </source>
</evidence>
<dbReference type="CDD" id="cd05399">
    <property type="entry name" value="NT_Rel-Spo_like"/>
    <property type="match status" value="1"/>
</dbReference>
<evidence type="ECO:0000256" key="2">
    <source>
        <dbReference type="ARBA" id="ARBA00013251"/>
    </source>
</evidence>
<feature type="domain" description="ACT" evidence="11">
    <location>
        <begin position="680"/>
        <end position="754"/>
    </location>
</feature>
<dbReference type="FunFam" id="3.30.460.10:FF:000001">
    <property type="entry name" value="GTP pyrophosphokinase RelA"/>
    <property type="match status" value="1"/>
</dbReference>
<dbReference type="InterPro" id="IPR012676">
    <property type="entry name" value="TGS-like"/>
</dbReference>
<dbReference type="EMBL" id="BMJD01000001">
    <property type="protein sequence ID" value="GGB28502.1"/>
    <property type="molecule type" value="Genomic_DNA"/>
</dbReference>
<dbReference type="Proteomes" id="UP000621492">
    <property type="component" value="Unassembled WGS sequence"/>
</dbReference>
<dbReference type="PANTHER" id="PTHR21262:SF31">
    <property type="entry name" value="GTP PYROPHOSPHOKINASE"/>
    <property type="match status" value="1"/>
</dbReference>
<keyword evidence="15" id="KW-1185">Reference proteome</keyword>
<dbReference type="Gene3D" id="3.30.70.260">
    <property type="match status" value="1"/>
</dbReference>
<dbReference type="InterPro" id="IPR004811">
    <property type="entry name" value="RelA/Spo_fam"/>
</dbReference>
<dbReference type="FunFam" id="1.10.3210.10:FF:000001">
    <property type="entry name" value="GTP pyrophosphokinase RelA"/>
    <property type="match status" value="1"/>
</dbReference>
<dbReference type="NCBIfam" id="TIGR00691">
    <property type="entry name" value="spoT_relA"/>
    <property type="match status" value="1"/>
</dbReference>
<dbReference type="CDD" id="cd04876">
    <property type="entry name" value="ACT_RelA-SpoT"/>
    <property type="match status" value="1"/>
</dbReference>
<evidence type="ECO:0000256" key="9">
    <source>
        <dbReference type="RuleBase" id="RU003847"/>
    </source>
</evidence>
<dbReference type="SUPFAM" id="SSF81271">
    <property type="entry name" value="TGS-like"/>
    <property type="match status" value="1"/>
</dbReference>
<dbReference type="InterPro" id="IPR002912">
    <property type="entry name" value="ACT_dom"/>
</dbReference>
<dbReference type="GO" id="GO:0005525">
    <property type="term" value="F:GTP binding"/>
    <property type="evidence" value="ECO:0007669"/>
    <property type="project" value="UniProtKB-KW"/>
</dbReference>
<dbReference type="Pfam" id="PF19296">
    <property type="entry name" value="RelA_AH_RIS"/>
    <property type="match status" value="1"/>
</dbReference>
<feature type="domain" description="TGS" evidence="13">
    <location>
        <begin position="414"/>
        <end position="475"/>
    </location>
</feature>
<dbReference type="SUPFAM" id="SSF109604">
    <property type="entry name" value="HD-domain/PDEase-like"/>
    <property type="match status" value="1"/>
</dbReference>
<dbReference type="Pfam" id="PF13328">
    <property type="entry name" value="HD_4"/>
    <property type="match status" value="1"/>
</dbReference>
<reference evidence="14" key="2">
    <citation type="submission" date="2020-09" db="EMBL/GenBank/DDBJ databases">
        <authorList>
            <person name="Sun Q."/>
            <person name="Zhou Y."/>
        </authorList>
    </citation>
    <scope>NUCLEOTIDE SEQUENCE</scope>
    <source>
        <strain evidence="14">CGMCC 1.15454</strain>
    </source>
</reference>
<keyword evidence="10" id="KW-0175">Coiled coil</keyword>
<dbReference type="Gene3D" id="1.10.3210.10">
    <property type="entry name" value="Hypothetical protein af1432"/>
    <property type="match status" value="1"/>
</dbReference>
<dbReference type="Gene3D" id="3.10.20.30">
    <property type="match status" value="1"/>
</dbReference>
<dbReference type="PROSITE" id="PS51880">
    <property type="entry name" value="TGS"/>
    <property type="match status" value="1"/>
</dbReference>
<feature type="coiled-coil region" evidence="10">
    <location>
        <begin position="569"/>
        <end position="599"/>
    </location>
</feature>
<reference evidence="14" key="1">
    <citation type="journal article" date="2014" name="Int. J. Syst. Evol. Microbiol.">
        <title>Complete genome sequence of Corynebacterium casei LMG S-19264T (=DSM 44701T), isolated from a smear-ripened cheese.</title>
        <authorList>
            <consortium name="US DOE Joint Genome Institute (JGI-PGF)"/>
            <person name="Walter F."/>
            <person name="Albersmeier A."/>
            <person name="Kalinowski J."/>
            <person name="Ruckert C."/>
        </authorList>
    </citation>
    <scope>NUCLEOTIDE SEQUENCE</scope>
    <source>
        <strain evidence="14">CGMCC 1.15454</strain>
    </source>
</reference>
<dbReference type="Pfam" id="PF02824">
    <property type="entry name" value="TGS"/>
    <property type="match status" value="1"/>
</dbReference>
<comment type="similarity">
    <text evidence="9">Belongs to the relA/spoT family.</text>
</comment>
<dbReference type="AlphaFoldDB" id="A0A9W5TTT9"/>
<dbReference type="InterPro" id="IPR012675">
    <property type="entry name" value="Beta-grasp_dom_sf"/>
</dbReference>
<protein>
    <recommendedName>
        <fullName evidence="3">GTP pyrophosphokinase</fullName>
        <ecNumber evidence="2">2.7.6.5</ecNumber>
    </recommendedName>
    <alternativeName>
        <fullName evidence="6">(p)ppGpp synthase</fullName>
    </alternativeName>
    <alternativeName>
        <fullName evidence="5">ATP:GTP 3'-pyrophosphotransferase</fullName>
    </alternativeName>
    <alternativeName>
        <fullName evidence="7">ppGpp synthase I</fullName>
    </alternativeName>
</protein>
<dbReference type="SMART" id="SM00471">
    <property type="entry name" value="HDc"/>
    <property type="match status" value="1"/>
</dbReference>
<accession>A0A9W5TTT9</accession>
<dbReference type="GO" id="GO:0015969">
    <property type="term" value="P:guanosine tetraphosphate metabolic process"/>
    <property type="evidence" value="ECO:0007669"/>
    <property type="project" value="InterPro"/>
</dbReference>
<dbReference type="PROSITE" id="PS51671">
    <property type="entry name" value="ACT"/>
    <property type="match status" value="1"/>
</dbReference>
<dbReference type="InterPro" id="IPR007685">
    <property type="entry name" value="RelA_SpoT"/>
</dbReference>
<dbReference type="InterPro" id="IPR004095">
    <property type="entry name" value="TGS"/>
</dbReference>
<dbReference type="EC" id="2.7.6.5" evidence="2"/>
<dbReference type="InterPro" id="IPR043519">
    <property type="entry name" value="NT_sf"/>
</dbReference>
<dbReference type="FunFam" id="3.10.20.30:FF:000002">
    <property type="entry name" value="GTP pyrophosphokinase (RelA/SpoT)"/>
    <property type="match status" value="1"/>
</dbReference>
<keyword evidence="4" id="KW-0547">Nucleotide-binding</keyword>
<keyword evidence="4" id="KW-0342">GTP-binding</keyword>
<dbReference type="CDD" id="cd01668">
    <property type="entry name" value="TGS_RSH"/>
    <property type="match status" value="1"/>
</dbReference>
<evidence type="ECO:0000256" key="3">
    <source>
        <dbReference type="ARBA" id="ARBA00019852"/>
    </source>
</evidence>
<dbReference type="InterPro" id="IPR033655">
    <property type="entry name" value="TGS_RelA/SpoT"/>
</dbReference>
<sequence length="754" mass="87525">MCVYYKKAYLLNSKAANKGDYMAKEAIMTVEDVIDKAEQYLTEDDTAFIRRAYEFAYEAHRDQYRKSGEPYIIHPVQVAGILVDLEMDPETIAGGFLHDVVEDTDVTLEQIEEQFNHEVAMLVDGVTKLGKIKYKSQEAIQAENHRKMFVAMAKDIRVILIKLADRLHNMRTLKHLRPEKQRRISNETLEIFAPLAHRLGISTIKWELEDTALRYLNPQQYYRIVQLMKQKREQRETYIKEVMDEVNGQLEEVNIKADISGRPKHLYSIYRKMVKQNKQFNEIYDLLAVRIIVHSIKDCYAVLGIIHTCWKPMPGRFKDYIAMPKPNLYQSLHTTVIGPKGDPLEVQIRTKEMHDIAEYGIAAHWAYKEGKQVNKDKRSFEEKLTWFREILEWQNETHDAEEFMESLKVDLFSDMVYVFTPKGDVIELPSGSVPLDFAYKIHTEIGNQTIGAKINGKMEPLDYKLKNGDIIEMMTSKHSYGPSPDWLNVTQTSQAKNKIKQFFKKQRREENIAKGKELVDKEIRALSFAPKDVLTQENLQRVFEKFNFTNEDDMYAAVGYQGITAALIATRLTDKIRKTQQKEQELAQTLEEVKTEVNEKKSHKRDSGVKVEGVDNLLVRLSKCCNPVPGDRIVGYITKGRGVSVHRADCPNVQTEEAKQRYLEVEWENNQTERKQYHVDLEISGYDRRGLLNEVLQAVNETKTNITQVNGRSDRNKMAIINITILIHNTSHLRKIVERIKQIKDVYTVTRTLQ</sequence>
<comment type="catalytic activity">
    <reaction evidence="8">
        <text>GTP + ATP = guanosine 3'-diphosphate 5'-triphosphate + AMP</text>
        <dbReference type="Rhea" id="RHEA:22088"/>
        <dbReference type="ChEBI" id="CHEBI:30616"/>
        <dbReference type="ChEBI" id="CHEBI:37565"/>
        <dbReference type="ChEBI" id="CHEBI:142410"/>
        <dbReference type="ChEBI" id="CHEBI:456215"/>
        <dbReference type="EC" id="2.7.6.5"/>
    </reaction>
</comment>
<organism evidence="14 15">
    <name type="scientific">Lentibacillus populi</name>
    <dbReference type="NCBI Taxonomy" id="1827502"/>
    <lineage>
        <taxon>Bacteria</taxon>
        <taxon>Bacillati</taxon>
        <taxon>Bacillota</taxon>
        <taxon>Bacilli</taxon>
        <taxon>Bacillales</taxon>
        <taxon>Bacillaceae</taxon>
        <taxon>Lentibacillus</taxon>
    </lineage>
</organism>
<comment type="function">
    <text evidence="9">In eubacteria ppGpp (guanosine 3'-diphosphate 5'-diphosphate) is a mediator of the stringent response that coordinates a variety of cellular activities in response to changes in nutritional abundance.</text>
</comment>
<evidence type="ECO:0000259" key="11">
    <source>
        <dbReference type="PROSITE" id="PS51671"/>
    </source>
</evidence>
<name>A0A9W5TTT9_9BACI</name>
<evidence type="ECO:0000256" key="4">
    <source>
        <dbReference type="ARBA" id="ARBA00023134"/>
    </source>
</evidence>
<comment type="pathway">
    <text evidence="1">Purine metabolism; ppGpp biosynthesis; ppGpp from GTP: step 1/2.</text>
</comment>
<evidence type="ECO:0000259" key="13">
    <source>
        <dbReference type="PROSITE" id="PS51880"/>
    </source>
</evidence>
<evidence type="ECO:0000256" key="10">
    <source>
        <dbReference type="SAM" id="Coils"/>
    </source>
</evidence>
<dbReference type="InterPro" id="IPR006674">
    <property type="entry name" value="HD_domain"/>
</dbReference>
<evidence type="ECO:0000256" key="6">
    <source>
        <dbReference type="ARBA" id="ARBA00032407"/>
    </source>
</evidence>
<evidence type="ECO:0000256" key="7">
    <source>
        <dbReference type="ARBA" id="ARBA00033308"/>
    </source>
</evidence>
<dbReference type="SMART" id="SM00954">
    <property type="entry name" value="RelA_SpoT"/>
    <property type="match status" value="1"/>
</dbReference>
<dbReference type="Pfam" id="PF04607">
    <property type="entry name" value="RelA_SpoT"/>
    <property type="match status" value="1"/>
</dbReference>
<proteinExistence type="inferred from homology"/>